<dbReference type="PROSITE" id="PS50850">
    <property type="entry name" value="MFS"/>
    <property type="match status" value="1"/>
</dbReference>
<dbReference type="AlphaFoldDB" id="A0A7J6WNC0"/>
<dbReference type="OrthoDB" id="6339427at2759"/>
<comment type="caution">
    <text evidence="9">The sequence shown here is derived from an EMBL/GenBank/DDBJ whole genome shotgun (WGS) entry which is preliminary data.</text>
</comment>
<evidence type="ECO:0000256" key="4">
    <source>
        <dbReference type="ARBA" id="ARBA00022692"/>
    </source>
</evidence>
<evidence type="ECO:0000313" key="10">
    <source>
        <dbReference type="Proteomes" id="UP000554482"/>
    </source>
</evidence>
<dbReference type="PANTHER" id="PTHR48020:SF12">
    <property type="entry name" value="PROTON MYO-INOSITOL COTRANSPORTER"/>
    <property type="match status" value="1"/>
</dbReference>
<dbReference type="PROSITE" id="PS00217">
    <property type="entry name" value="SUGAR_TRANSPORT_2"/>
    <property type="match status" value="1"/>
</dbReference>
<keyword evidence="4 7" id="KW-0812">Transmembrane</keyword>
<dbReference type="Pfam" id="PF00083">
    <property type="entry name" value="Sugar_tr"/>
    <property type="match status" value="1"/>
</dbReference>
<dbReference type="InterPro" id="IPR005829">
    <property type="entry name" value="Sugar_transporter_CS"/>
</dbReference>
<keyword evidence="6 7" id="KW-0472">Membrane</keyword>
<keyword evidence="3" id="KW-0813">Transport</keyword>
<reference evidence="9 10" key="1">
    <citation type="submission" date="2020-06" db="EMBL/GenBank/DDBJ databases">
        <title>Transcriptomic and genomic resources for Thalictrum thalictroides and T. hernandezii: Facilitating candidate gene discovery in an emerging model plant lineage.</title>
        <authorList>
            <person name="Arias T."/>
            <person name="Riano-Pachon D.M."/>
            <person name="Di Stilio V.S."/>
        </authorList>
    </citation>
    <scope>NUCLEOTIDE SEQUENCE [LARGE SCALE GENOMIC DNA]</scope>
    <source>
        <strain evidence="10">cv. WT478/WT964</strain>
        <tissue evidence="9">Leaves</tissue>
    </source>
</reference>
<dbReference type="GO" id="GO:0016020">
    <property type="term" value="C:membrane"/>
    <property type="evidence" value="ECO:0007669"/>
    <property type="project" value="UniProtKB-SubCell"/>
</dbReference>
<gene>
    <name evidence="9" type="ORF">FRX31_011531</name>
</gene>
<feature type="transmembrane region" description="Helical" evidence="7">
    <location>
        <begin position="42"/>
        <end position="68"/>
    </location>
</feature>
<comment type="similarity">
    <text evidence="2">Belongs to the major facilitator superfamily. Sugar transporter (TC 2.A.1.1) family.</text>
</comment>
<organism evidence="9 10">
    <name type="scientific">Thalictrum thalictroides</name>
    <name type="common">Rue-anemone</name>
    <name type="synonym">Anemone thalictroides</name>
    <dbReference type="NCBI Taxonomy" id="46969"/>
    <lineage>
        <taxon>Eukaryota</taxon>
        <taxon>Viridiplantae</taxon>
        <taxon>Streptophyta</taxon>
        <taxon>Embryophyta</taxon>
        <taxon>Tracheophyta</taxon>
        <taxon>Spermatophyta</taxon>
        <taxon>Magnoliopsida</taxon>
        <taxon>Ranunculales</taxon>
        <taxon>Ranunculaceae</taxon>
        <taxon>Thalictroideae</taxon>
        <taxon>Thalictrum</taxon>
    </lineage>
</organism>
<evidence type="ECO:0000313" key="9">
    <source>
        <dbReference type="EMBL" id="KAF5198884.1"/>
    </source>
</evidence>
<dbReference type="Gene3D" id="1.20.1250.20">
    <property type="entry name" value="MFS general substrate transporter like domains"/>
    <property type="match status" value="1"/>
</dbReference>
<feature type="transmembrane region" description="Helical" evidence="7">
    <location>
        <begin position="136"/>
        <end position="160"/>
    </location>
</feature>
<name>A0A7J6WNC0_THATH</name>
<dbReference type="PANTHER" id="PTHR48020">
    <property type="entry name" value="PROTON MYO-INOSITOL COTRANSPORTER"/>
    <property type="match status" value="1"/>
</dbReference>
<proteinExistence type="inferred from homology"/>
<feature type="transmembrane region" description="Helical" evidence="7">
    <location>
        <begin position="172"/>
        <end position="195"/>
    </location>
</feature>
<protein>
    <submittedName>
        <fullName evidence="9">Inositol transporter</fullName>
    </submittedName>
</protein>
<evidence type="ECO:0000256" key="6">
    <source>
        <dbReference type="ARBA" id="ARBA00023136"/>
    </source>
</evidence>
<dbReference type="GO" id="GO:0022857">
    <property type="term" value="F:transmembrane transporter activity"/>
    <property type="evidence" value="ECO:0007669"/>
    <property type="project" value="InterPro"/>
</dbReference>
<evidence type="ECO:0000256" key="1">
    <source>
        <dbReference type="ARBA" id="ARBA00004141"/>
    </source>
</evidence>
<evidence type="ECO:0000259" key="8">
    <source>
        <dbReference type="PROSITE" id="PS50850"/>
    </source>
</evidence>
<dbReference type="InterPro" id="IPR050814">
    <property type="entry name" value="Myo-inositol_Transporter"/>
</dbReference>
<evidence type="ECO:0000256" key="2">
    <source>
        <dbReference type="ARBA" id="ARBA00010992"/>
    </source>
</evidence>
<feature type="transmembrane region" description="Helical" evidence="7">
    <location>
        <begin position="80"/>
        <end position="101"/>
    </location>
</feature>
<dbReference type="InterPro" id="IPR005828">
    <property type="entry name" value="MFS_sugar_transport-like"/>
</dbReference>
<accession>A0A7J6WNC0</accession>
<dbReference type="InterPro" id="IPR036259">
    <property type="entry name" value="MFS_trans_sf"/>
</dbReference>
<feature type="domain" description="Major facilitator superfamily (MFS) profile" evidence="8">
    <location>
        <begin position="43"/>
        <end position="266"/>
    </location>
</feature>
<dbReference type="Proteomes" id="UP000554482">
    <property type="component" value="Unassembled WGS sequence"/>
</dbReference>
<dbReference type="EMBL" id="JABWDY010012713">
    <property type="protein sequence ID" value="KAF5198884.1"/>
    <property type="molecule type" value="Genomic_DNA"/>
</dbReference>
<dbReference type="SUPFAM" id="SSF103473">
    <property type="entry name" value="MFS general substrate transporter"/>
    <property type="match status" value="1"/>
</dbReference>
<evidence type="ECO:0000256" key="7">
    <source>
        <dbReference type="SAM" id="Phobius"/>
    </source>
</evidence>
<evidence type="ECO:0000256" key="5">
    <source>
        <dbReference type="ARBA" id="ARBA00022989"/>
    </source>
</evidence>
<dbReference type="InterPro" id="IPR020846">
    <property type="entry name" value="MFS_dom"/>
</dbReference>
<evidence type="ECO:0000256" key="3">
    <source>
        <dbReference type="ARBA" id="ARBA00022448"/>
    </source>
</evidence>
<feature type="transmembrane region" description="Helical" evidence="7">
    <location>
        <begin position="113"/>
        <end position="130"/>
    </location>
</feature>
<sequence length="266" mass="30115">MFPTPYLFTMMVVQGPLYIPTKQQFLDLYHLVKEDNNHPLSYYAYLMIHVAVGYGQLIGIITSVLTFLRDEYPDIHKKTILQEAIVSMSGAGTILGAVLAGWMKEKFGRKRPILASDILIFFGIFLLMVAPEPWLWLFVAGRLLVGLGLGIALMTVPFYISEIFPVRVRGAMLSLYGLAIMGAQFYAAVLSYLMYSFVPKDGMRLFVRTAILLQVISYKCKSWINSPTLLYIPPVHIVGHCPIDNWAKWKIGPTISRFSLWTLIII</sequence>
<comment type="subcellular location">
    <subcellularLocation>
        <location evidence="1">Membrane</location>
        <topology evidence="1">Multi-pass membrane protein</topology>
    </subcellularLocation>
</comment>
<keyword evidence="10" id="KW-1185">Reference proteome</keyword>
<keyword evidence="5 7" id="KW-1133">Transmembrane helix</keyword>